<gene>
    <name evidence="1" type="ORF">AFUS01_LOCUS42714</name>
</gene>
<dbReference type="EMBL" id="CAJVCH010568317">
    <property type="protein sequence ID" value="CAG7833067.1"/>
    <property type="molecule type" value="Genomic_DNA"/>
</dbReference>
<comment type="caution">
    <text evidence="1">The sequence shown here is derived from an EMBL/GenBank/DDBJ whole genome shotgun (WGS) entry which is preliminary data.</text>
</comment>
<organism evidence="1 2">
    <name type="scientific">Allacma fusca</name>
    <dbReference type="NCBI Taxonomy" id="39272"/>
    <lineage>
        <taxon>Eukaryota</taxon>
        <taxon>Metazoa</taxon>
        <taxon>Ecdysozoa</taxon>
        <taxon>Arthropoda</taxon>
        <taxon>Hexapoda</taxon>
        <taxon>Collembola</taxon>
        <taxon>Symphypleona</taxon>
        <taxon>Sminthuridae</taxon>
        <taxon>Allacma</taxon>
    </lineage>
</organism>
<reference evidence="1" key="1">
    <citation type="submission" date="2021-06" db="EMBL/GenBank/DDBJ databases">
        <authorList>
            <person name="Hodson N. C."/>
            <person name="Mongue J. A."/>
            <person name="Jaron S. K."/>
        </authorList>
    </citation>
    <scope>NUCLEOTIDE SEQUENCE</scope>
</reference>
<protein>
    <submittedName>
        <fullName evidence="1">Uncharacterized protein</fullName>
    </submittedName>
</protein>
<evidence type="ECO:0000313" key="2">
    <source>
        <dbReference type="Proteomes" id="UP000708208"/>
    </source>
</evidence>
<accession>A0A8J2PYH9</accession>
<proteinExistence type="predicted"/>
<name>A0A8J2PYH9_9HEXA</name>
<sequence length="66" mass="7713">MKHCMGGKNSERRYKTFKNVQTYEEPEFTSINTEHDVNYNLCKYIAGLQAVPTTAVTEILLYFYVL</sequence>
<dbReference type="AlphaFoldDB" id="A0A8J2PYH9"/>
<evidence type="ECO:0000313" key="1">
    <source>
        <dbReference type="EMBL" id="CAG7833067.1"/>
    </source>
</evidence>
<dbReference type="Proteomes" id="UP000708208">
    <property type="component" value="Unassembled WGS sequence"/>
</dbReference>
<keyword evidence="2" id="KW-1185">Reference proteome</keyword>